<evidence type="ECO:0000313" key="10">
    <source>
        <dbReference type="Proteomes" id="UP000741863"/>
    </source>
</evidence>
<sequence length="396" mass="41930">MKKSFIMEGARTPFGRMGGALHTVSAMELGGRAMAEALRRSELRPNEVDEVIVGHVLQGGQGQLTSRQAARAALIPWEVKTETINKVCASGMRSITLADQIIRSGDGSKIVAAGMESMSQAPHFTKSVRFGQKMGDISLIDSMVHDGLTCSFESVHMGVYGNESATKFGIGRDEQDRFAYESHKRAKNAQESGKFAEEIVGITVKSRRGDVVVKEDEAIRHDIQLEALGKLSPVFGKDGTITAGNAPGVNDGASAVVVMDEASVKASGKEPLAEIVGHTAIAVETERFPETPGLIIEKLCEKTGINVEQVDLFELNEAFSMVALVGKQLGSIPEDKLNVNGGAVALGHPIGASGNRIVLTLAYELRRRGGGIGIAAICSGGGQGDAIMIKVPQSSY</sequence>
<organism evidence="9 10">
    <name type="scientific">Geomicrobium sediminis</name>
    <dbReference type="NCBI Taxonomy" id="1347788"/>
    <lineage>
        <taxon>Bacteria</taxon>
        <taxon>Bacillati</taxon>
        <taxon>Bacillota</taxon>
        <taxon>Bacilli</taxon>
        <taxon>Bacillales</taxon>
        <taxon>Geomicrobium</taxon>
    </lineage>
</organism>
<proteinExistence type="inferred from homology"/>
<evidence type="ECO:0000256" key="1">
    <source>
        <dbReference type="ARBA" id="ARBA00010982"/>
    </source>
</evidence>
<dbReference type="PROSITE" id="PS00099">
    <property type="entry name" value="THIOLASE_3"/>
    <property type="match status" value="1"/>
</dbReference>
<dbReference type="PANTHER" id="PTHR18919:SF107">
    <property type="entry name" value="ACETYL-COA ACETYLTRANSFERASE, CYTOSOLIC"/>
    <property type="match status" value="1"/>
</dbReference>
<dbReference type="Gene3D" id="3.40.47.10">
    <property type="match status" value="2"/>
</dbReference>
<feature type="domain" description="Thiolase C-terminal" evidence="8">
    <location>
        <begin position="270"/>
        <end position="390"/>
    </location>
</feature>
<dbReference type="InterPro" id="IPR002155">
    <property type="entry name" value="Thiolase"/>
</dbReference>
<dbReference type="InterPro" id="IPR020610">
    <property type="entry name" value="Thiolase_AS"/>
</dbReference>
<name>A0ABS2P7S6_9BACL</name>
<dbReference type="PROSITE" id="PS00098">
    <property type="entry name" value="THIOLASE_1"/>
    <property type="match status" value="1"/>
</dbReference>
<feature type="domain" description="Thiolase N-terminal" evidence="7">
    <location>
        <begin position="5"/>
        <end position="261"/>
    </location>
</feature>
<comment type="caution">
    <text evidence="9">The sequence shown here is derived from an EMBL/GenBank/DDBJ whole genome shotgun (WGS) entry which is preliminary data.</text>
</comment>
<evidence type="ECO:0000259" key="8">
    <source>
        <dbReference type="Pfam" id="PF02803"/>
    </source>
</evidence>
<evidence type="ECO:0000256" key="3">
    <source>
        <dbReference type="ARBA" id="ARBA00022679"/>
    </source>
</evidence>
<dbReference type="CDD" id="cd00751">
    <property type="entry name" value="thiolase"/>
    <property type="match status" value="1"/>
</dbReference>
<gene>
    <name evidence="9" type="ORF">JOD17_000555</name>
</gene>
<evidence type="ECO:0000256" key="4">
    <source>
        <dbReference type="ARBA" id="ARBA00023315"/>
    </source>
</evidence>
<dbReference type="SUPFAM" id="SSF53901">
    <property type="entry name" value="Thiolase-like"/>
    <property type="match status" value="2"/>
</dbReference>
<dbReference type="PIRSF" id="PIRSF000429">
    <property type="entry name" value="Ac-CoA_Ac_transf"/>
    <property type="match status" value="1"/>
</dbReference>
<dbReference type="InterPro" id="IPR020615">
    <property type="entry name" value="Thiolase_acyl_enz_int_AS"/>
</dbReference>
<dbReference type="NCBIfam" id="NF006086">
    <property type="entry name" value="PRK08235.1"/>
    <property type="match status" value="1"/>
</dbReference>
<dbReference type="PROSITE" id="PS00737">
    <property type="entry name" value="THIOLASE_2"/>
    <property type="match status" value="1"/>
</dbReference>
<dbReference type="Pfam" id="PF00108">
    <property type="entry name" value="Thiolase_N"/>
    <property type="match status" value="1"/>
</dbReference>
<dbReference type="InterPro" id="IPR020613">
    <property type="entry name" value="Thiolase_CS"/>
</dbReference>
<dbReference type="RefSeq" id="WP_204695577.1">
    <property type="nucleotide sequence ID" value="NZ_JAFBEC010000001.1"/>
</dbReference>
<dbReference type="EC" id="2.3.1.9" evidence="2"/>
<accession>A0ABS2P7S6</accession>
<reference evidence="9 10" key="1">
    <citation type="submission" date="2021-01" db="EMBL/GenBank/DDBJ databases">
        <title>Genomic Encyclopedia of Type Strains, Phase IV (KMG-IV): sequencing the most valuable type-strain genomes for metagenomic binning, comparative biology and taxonomic classification.</title>
        <authorList>
            <person name="Goeker M."/>
        </authorList>
    </citation>
    <scope>NUCLEOTIDE SEQUENCE [LARGE SCALE GENOMIC DNA]</scope>
    <source>
        <strain evidence="9 10">DSM 25540</strain>
    </source>
</reference>
<dbReference type="InterPro" id="IPR020617">
    <property type="entry name" value="Thiolase_C"/>
</dbReference>
<keyword evidence="10" id="KW-1185">Reference proteome</keyword>
<evidence type="ECO:0000256" key="5">
    <source>
        <dbReference type="ARBA" id="ARBA00030755"/>
    </source>
</evidence>
<dbReference type="NCBIfam" id="TIGR01930">
    <property type="entry name" value="AcCoA-C-Actrans"/>
    <property type="match status" value="1"/>
</dbReference>
<evidence type="ECO:0000313" key="9">
    <source>
        <dbReference type="EMBL" id="MBM7631464.1"/>
    </source>
</evidence>
<dbReference type="PANTHER" id="PTHR18919">
    <property type="entry name" value="ACETYL-COA C-ACYLTRANSFERASE"/>
    <property type="match status" value="1"/>
</dbReference>
<dbReference type="Proteomes" id="UP000741863">
    <property type="component" value="Unassembled WGS sequence"/>
</dbReference>
<dbReference type="InterPro" id="IPR016039">
    <property type="entry name" value="Thiolase-like"/>
</dbReference>
<keyword evidence="4 6" id="KW-0012">Acyltransferase</keyword>
<protein>
    <recommendedName>
        <fullName evidence="2">acetyl-CoA C-acetyltransferase</fullName>
        <ecNumber evidence="2">2.3.1.9</ecNumber>
    </recommendedName>
    <alternativeName>
        <fullName evidence="5">Acetoacetyl-CoA thiolase</fullName>
    </alternativeName>
</protein>
<comment type="similarity">
    <text evidence="1 6">Belongs to the thiolase-like superfamily. Thiolase family.</text>
</comment>
<dbReference type="EMBL" id="JAFBEC010000001">
    <property type="protein sequence ID" value="MBM7631464.1"/>
    <property type="molecule type" value="Genomic_DNA"/>
</dbReference>
<dbReference type="GO" id="GO:0003985">
    <property type="term" value="F:acetyl-CoA C-acetyltransferase activity"/>
    <property type="evidence" value="ECO:0007669"/>
    <property type="project" value="UniProtKB-EC"/>
</dbReference>
<evidence type="ECO:0000256" key="6">
    <source>
        <dbReference type="RuleBase" id="RU003557"/>
    </source>
</evidence>
<evidence type="ECO:0000256" key="2">
    <source>
        <dbReference type="ARBA" id="ARBA00012705"/>
    </source>
</evidence>
<keyword evidence="3 6" id="KW-0808">Transferase</keyword>
<evidence type="ECO:0000259" key="7">
    <source>
        <dbReference type="Pfam" id="PF00108"/>
    </source>
</evidence>
<dbReference type="InterPro" id="IPR020616">
    <property type="entry name" value="Thiolase_N"/>
</dbReference>
<dbReference type="Pfam" id="PF02803">
    <property type="entry name" value="Thiolase_C"/>
    <property type="match status" value="1"/>
</dbReference>